<dbReference type="Proteomes" id="UP000256679">
    <property type="component" value="Unassembled WGS sequence"/>
</dbReference>
<reference evidence="4 5" key="1">
    <citation type="submission" date="2018-05" db="EMBL/GenBank/DDBJ databases">
        <title>Whole genome sequencing of Paracoccus thiocyanatus SST.</title>
        <authorList>
            <person name="Ghosh W."/>
            <person name="Rameez M.J."/>
            <person name="Roy C."/>
        </authorList>
    </citation>
    <scope>NUCLEOTIDE SEQUENCE [LARGE SCALE GENOMIC DNA]</scope>
    <source>
        <strain evidence="4 5">SST</strain>
    </source>
</reference>
<evidence type="ECO:0000313" key="5">
    <source>
        <dbReference type="Proteomes" id="UP000256679"/>
    </source>
</evidence>
<evidence type="ECO:0000256" key="1">
    <source>
        <dbReference type="ARBA" id="ARBA00022491"/>
    </source>
</evidence>
<evidence type="ECO:0000256" key="3">
    <source>
        <dbReference type="ARBA" id="ARBA00022884"/>
    </source>
</evidence>
<keyword evidence="4" id="KW-0282">Flagellum</keyword>
<sequence length="134" mass="14633">MTGLVLKLAPKERVLVNGVVIENGDRRSRISIITPNAHVLRLKDAIHPDSANTPVSRLCYICQLLLIGDADVAEGRRQVILGIEQLSQILSDTDSQGLLGLASNAVIEGDFYRAFKKLRALLPREARLIAIGKP</sequence>
<keyword evidence="1" id="KW-0678">Repressor</keyword>
<keyword evidence="5" id="KW-1185">Reference proteome</keyword>
<dbReference type="InterPro" id="IPR009967">
    <property type="entry name" value="Flagellum_FlbT"/>
</dbReference>
<dbReference type="GO" id="GO:0044781">
    <property type="term" value="P:bacterial-type flagellum organization"/>
    <property type="evidence" value="ECO:0007669"/>
    <property type="project" value="UniProtKB-KW"/>
</dbReference>
<dbReference type="NCBIfam" id="NF001995">
    <property type="entry name" value="PRK00794.1-1"/>
    <property type="match status" value="1"/>
</dbReference>
<dbReference type="Pfam" id="PF07378">
    <property type="entry name" value="FlbT"/>
    <property type="match status" value="1"/>
</dbReference>
<comment type="caution">
    <text evidence="4">The sequence shown here is derived from an EMBL/GenBank/DDBJ whole genome shotgun (WGS) entry which is preliminary data.</text>
</comment>
<name>A0A3D8PGK8_9RHOB</name>
<dbReference type="GO" id="GO:0006402">
    <property type="term" value="P:mRNA catabolic process"/>
    <property type="evidence" value="ECO:0007669"/>
    <property type="project" value="InterPro"/>
</dbReference>
<accession>A0A3D8PGK8</accession>
<keyword evidence="4" id="KW-0969">Cilium</keyword>
<dbReference type="EMBL" id="QFCQ01000010">
    <property type="protein sequence ID" value="RDW14335.1"/>
    <property type="molecule type" value="Genomic_DNA"/>
</dbReference>
<dbReference type="RefSeq" id="WP_115754707.1">
    <property type="nucleotide sequence ID" value="NZ_QFCQ01000010.1"/>
</dbReference>
<organism evidence="4 5">
    <name type="scientific">Paracoccus thiocyanatus</name>
    <dbReference type="NCBI Taxonomy" id="34006"/>
    <lineage>
        <taxon>Bacteria</taxon>
        <taxon>Pseudomonadati</taxon>
        <taxon>Pseudomonadota</taxon>
        <taxon>Alphaproteobacteria</taxon>
        <taxon>Rhodobacterales</taxon>
        <taxon>Paracoccaceae</taxon>
        <taxon>Paracoccus</taxon>
    </lineage>
</organism>
<dbReference type="GO" id="GO:1902209">
    <property type="term" value="P:negative regulation of bacterial-type flagellum assembly"/>
    <property type="evidence" value="ECO:0007669"/>
    <property type="project" value="InterPro"/>
</dbReference>
<evidence type="ECO:0000256" key="2">
    <source>
        <dbReference type="ARBA" id="ARBA00022795"/>
    </source>
</evidence>
<keyword evidence="3" id="KW-0694">RNA-binding</keyword>
<keyword evidence="2" id="KW-1005">Bacterial flagellum biogenesis</keyword>
<keyword evidence="4" id="KW-0966">Cell projection</keyword>
<proteinExistence type="predicted"/>
<dbReference type="AlphaFoldDB" id="A0A3D8PGK8"/>
<gene>
    <name evidence="4" type="ORF">DIE28_03440</name>
</gene>
<evidence type="ECO:0000313" key="4">
    <source>
        <dbReference type="EMBL" id="RDW14335.1"/>
    </source>
</evidence>
<dbReference type="GO" id="GO:0048027">
    <property type="term" value="F:mRNA 5'-UTR binding"/>
    <property type="evidence" value="ECO:0007669"/>
    <property type="project" value="InterPro"/>
</dbReference>
<protein>
    <submittedName>
        <fullName evidence="4">Flagellar biosynthesis repressor FlbT</fullName>
    </submittedName>
</protein>